<gene>
    <name evidence="1" type="ORF">TorRG33x02_334410</name>
</gene>
<dbReference type="EMBL" id="JXTC01000621">
    <property type="protein sequence ID" value="PON43093.1"/>
    <property type="molecule type" value="Genomic_DNA"/>
</dbReference>
<proteinExistence type="predicted"/>
<protein>
    <submittedName>
        <fullName evidence="1">Uncharacterized protein</fullName>
    </submittedName>
</protein>
<reference evidence="2" key="1">
    <citation type="submission" date="2016-06" db="EMBL/GenBank/DDBJ databases">
        <title>Parallel loss of symbiosis genes in relatives of nitrogen-fixing non-legume Parasponia.</title>
        <authorList>
            <person name="Van Velzen R."/>
            <person name="Holmer R."/>
            <person name="Bu F."/>
            <person name="Rutten L."/>
            <person name="Van Zeijl A."/>
            <person name="Liu W."/>
            <person name="Santuari L."/>
            <person name="Cao Q."/>
            <person name="Sharma T."/>
            <person name="Shen D."/>
            <person name="Roswanjaya Y."/>
            <person name="Wardhani T."/>
            <person name="Kalhor M.S."/>
            <person name="Jansen J."/>
            <person name="Van den Hoogen J."/>
            <person name="Gungor B."/>
            <person name="Hartog M."/>
            <person name="Hontelez J."/>
            <person name="Verver J."/>
            <person name="Yang W.-C."/>
            <person name="Schijlen E."/>
            <person name="Repin R."/>
            <person name="Schilthuizen M."/>
            <person name="Schranz E."/>
            <person name="Heidstra R."/>
            <person name="Miyata K."/>
            <person name="Fedorova E."/>
            <person name="Kohlen W."/>
            <person name="Bisseling T."/>
            <person name="Smit S."/>
            <person name="Geurts R."/>
        </authorList>
    </citation>
    <scope>NUCLEOTIDE SEQUENCE [LARGE SCALE GENOMIC DNA]</scope>
    <source>
        <strain evidence="2">cv. RG33-2</strain>
    </source>
</reference>
<dbReference type="Proteomes" id="UP000237000">
    <property type="component" value="Unassembled WGS sequence"/>
</dbReference>
<accession>A0A2P5B2R0</accession>
<sequence>MEKLRSEEFYFGIFDRTRSDLASEHVAAYPMALAESRGLFGPPWACDVAPWKCCGSHYLPRDGTCLMWAIVFRGWGWYCLLVNGKVEMDWTGLDRTEPCGLV</sequence>
<dbReference type="AlphaFoldDB" id="A0A2P5B2R0"/>
<dbReference type="OrthoDB" id="10373491at2759"/>
<dbReference type="InParanoid" id="A0A2P5B2R0"/>
<organism evidence="1 2">
    <name type="scientific">Trema orientale</name>
    <name type="common">Charcoal tree</name>
    <name type="synonym">Celtis orientalis</name>
    <dbReference type="NCBI Taxonomy" id="63057"/>
    <lineage>
        <taxon>Eukaryota</taxon>
        <taxon>Viridiplantae</taxon>
        <taxon>Streptophyta</taxon>
        <taxon>Embryophyta</taxon>
        <taxon>Tracheophyta</taxon>
        <taxon>Spermatophyta</taxon>
        <taxon>Magnoliopsida</taxon>
        <taxon>eudicotyledons</taxon>
        <taxon>Gunneridae</taxon>
        <taxon>Pentapetalae</taxon>
        <taxon>rosids</taxon>
        <taxon>fabids</taxon>
        <taxon>Rosales</taxon>
        <taxon>Cannabaceae</taxon>
        <taxon>Trema</taxon>
    </lineage>
</organism>
<comment type="caution">
    <text evidence="1">The sequence shown here is derived from an EMBL/GenBank/DDBJ whole genome shotgun (WGS) entry which is preliminary data.</text>
</comment>
<evidence type="ECO:0000313" key="1">
    <source>
        <dbReference type="EMBL" id="PON43093.1"/>
    </source>
</evidence>
<name>A0A2P5B2R0_TREOI</name>
<evidence type="ECO:0000313" key="2">
    <source>
        <dbReference type="Proteomes" id="UP000237000"/>
    </source>
</evidence>
<keyword evidence="2" id="KW-1185">Reference proteome</keyword>